<accession>A0A5C6E907</accession>
<dbReference type="EMBL" id="SJPW01000014">
    <property type="protein sequence ID" value="TWU43679.1"/>
    <property type="molecule type" value="Genomic_DNA"/>
</dbReference>
<proteinExistence type="predicted"/>
<sequence>MIRDASDRDIGCIADALVRVQCLHADAYPSIYRRFTRAEAVSHLSASLAKPDITIRVACDSTEIVGHYILATESTPESIFKHPQRFGHLHQIEVDPKYRRRGVGKCLLDDATLISAKLGLPRVVLDVWAFNAAARGLFDSAGFSAFGSKLVLDIKSNQDSG</sequence>
<dbReference type="SUPFAM" id="SSF55729">
    <property type="entry name" value="Acyl-CoA N-acyltransferases (Nat)"/>
    <property type="match status" value="1"/>
</dbReference>
<dbReference type="AlphaFoldDB" id="A0A5C6E907"/>
<gene>
    <name evidence="5" type="ORF">Poly51_02370</name>
    <name evidence="4" type="ORF">Poly51_62010</name>
</gene>
<name>A0A5C6E907_9BACT</name>
<organism evidence="4 6">
    <name type="scientific">Rubripirellula tenax</name>
    <dbReference type="NCBI Taxonomy" id="2528015"/>
    <lineage>
        <taxon>Bacteria</taxon>
        <taxon>Pseudomonadati</taxon>
        <taxon>Planctomycetota</taxon>
        <taxon>Planctomycetia</taxon>
        <taxon>Pirellulales</taxon>
        <taxon>Pirellulaceae</taxon>
        <taxon>Rubripirellula</taxon>
    </lineage>
</organism>
<dbReference type="InterPro" id="IPR050276">
    <property type="entry name" value="MshD_Acetyltransferase"/>
</dbReference>
<evidence type="ECO:0000256" key="2">
    <source>
        <dbReference type="ARBA" id="ARBA00023315"/>
    </source>
</evidence>
<feature type="domain" description="N-acetyltransferase" evidence="3">
    <location>
        <begin position="1"/>
        <end position="161"/>
    </location>
</feature>
<dbReference type="OrthoDB" id="9805924at2"/>
<dbReference type="FunFam" id="3.40.630.30:FF:000282">
    <property type="entry name" value="GCN5-related N-acetyltransferase"/>
    <property type="match status" value="1"/>
</dbReference>
<evidence type="ECO:0000259" key="3">
    <source>
        <dbReference type="PROSITE" id="PS51186"/>
    </source>
</evidence>
<dbReference type="CDD" id="cd04301">
    <property type="entry name" value="NAT_SF"/>
    <property type="match status" value="1"/>
</dbReference>
<evidence type="ECO:0000313" key="4">
    <source>
        <dbReference type="EMBL" id="TWU43679.1"/>
    </source>
</evidence>
<dbReference type="InterPro" id="IPR016181">
    <property type="entry name" value="Acyl_CoA_acyltransferase"/>
</dbReference>
<keyword evidence="6" id="KW-1185">Reference proteome</keyword>
<keyword evidence="2" id="KW-0012">Acyltransferase</keyword>
<evidence type="ECO:0000313" key="5">
    <source>
        <dbReference type="EMBL" id="TWU59964.1"/>
    </source>
</evidence>
<dbReference type="PROSITE" id="PS51186">
    <property type="entry name" value="GNAT"/>
    <property type="match status" value="1"/>
</dbReference>
<dbReference type="Gene3D" id="3.40.630.30">
    <property type="match status" value="1"/>
</dbReference>
<dbReference type="PANTHER" id="PTHR43617">
    <property type="entry name" value="L-AMINO ACID N-ACETYLTRANSFERASE"/>
    <property type="match status" value="1"/>
</dbReference>
<protein>
    <submittedName>
        <fullName evidence="4">Acetyltransferase (GNAT) family protein</fullName>
    </submittedName>
</protein>
<dbReference type="GO" id="GO:0016747">
    <property type="term" value="F:acyltransferase activity, transferring groups other than amino-acyl groups"/>
    <property type="evidence" value="ECO:0007669"/>
    <property type="project" value="InterPro"/>
</dbReference>
<dbReference type="PANTHER" id="PTHR43617:SF38">
    <property type="entry name" value="N-ACETYLTRANSFERASE DOMAIN-CONTAINING PROTEIN"/>
    <property type="match status" value="1"/>
</dbReference>
<dbReference type="InterPro" id="IPR000182">
    <property type="entry name" value="GNAT_dom"/>
</dbReference>
<dbReference type="EMBL" id="SJPW01000001">
    <property type="protein sequence ID" value="TWU59964.1"/>
    <property type="molecule type" value="Genomic_DNA"/>
</dbReference>
<evidence type="ECO:0000256" key="1">
    <source>
        <dbReference type="ARBA" id="ARBA00022679"/>
    </source>
</evidence>
<keyword evidence="1 4" id="KW-0808">Transferase</keyword>
<dbReference type="Proteomes" id="UP000318288">
    <property type="component" value="Unassembled WGS sequence"/>
</dbReference>
<dbReference type="Pfam" id="PF00583">
    <property type="entry name" value="Acetyltransf_1"/>
    <property type="match status" value="1"/>
</dbReference>
<dbReference type="RefSeq" id="WP_146453519.1">
    <property type="nucleotide sequence ID" value="NZ_SJPW01000001.1"/>
</dbReference>
<comment type="caution">
    <text evidence="4">The sequence shown here is derived from an EMBL/GenBank/DDBJ whole genome shotgun (WGS) entry which is preliminary data.</text>
</comment>
<reference evidence="4 6" key="1">
    <citation type="submission" date="2019-02" db="EMBL/GenBank/DDBJ databases">
        <title>Deep-cultivation of Planctomycetes and their phenomic and genomic characterization uncovers novel biology.</title>
        <authorList>
            <person name="Wiegand S."/>
            <person name="Jogler M."/>
            <person name="Boedeker C."/>
            <person name="Pinto D."/>
            <person name="Vollmers J."/>
            <person name="Rivas-Marin E."/>
            <person name="Kohn T."/>
            <person name="Peeters S.H."/>
            <person name="Heuer A."/>
            <person name="Rast P."/>
            <person name="Oberbeckmann S."/>
            <person name="Bunk B."/>
            <person name="Jeske O."/>
            <person name="Meyerdierks A."/>
            <person name="Storesund J.E."/>
            <person name="Kallscheuer N."/>
            <person name="Luecker S."/>
            <person name="Lage O.M."/>
            <person name="Pohl T."/>
            <person name="Merkel B.J."/>
            <person name="Hornburger P."/>
            <person name="Mueller R.-W."/>
            <person name="Bruemmer F."/>
            <person name="Labrenz M."/>
            <person name="Spormann A.M."/>
            <person name="Op Den Camp H."/>
            <person name="Overmann J."/>
            <person name="Amann R."/>
            <person name="Jetten M.S.M."/>
            <person name="Mascher T."/>
            <person name="Medema M.H."/>
            <person name="Devos D.P."/>
            <person name="Kaster A.-K."/>
            <person name="Ovreas L."/>
            <person name="Rohde M."/>
            <person name="Galperin M.Y."/>
            <person name="Jogler C."/>
        </authorList>
    </citation>
    <scope>NUCLEOTIDE SEQUENCE [LARGE SCALE GENOMIC DNA]</scope>
    <source>
        <strain evidence="4 6">Poly51</strain>
    </source>
</reference>
<evidence type="ECO:0000313" key="6">
    <source>
        <dbReference type="Proteomes" id="UP000318288"/>
    </source>
</evidence>